<evidence type="ECO:0000256" key="6">
    <source>
        <dbReference type="ARBA" id="ARBA00023098"/>
    </source>
</evidence>
<dbReference type="PROSITE" id="PS50848">
    <property type="entry name" value="START"/>
    <property type="match status" value="1"/>
</dbReference>
<dbReference type="InterPro" id="IPR033120">
    <property type="entry name" value="HOTDOG_ACOT"/>
</dbReference>
<dbReference type="Pfam" id="PF03061">
    <property type="entry name" value="4HBT"/>
    <property type="match status" value="2"/>
</dbReference>
<dbReference type="Pfam" id="PF01852">
    <property type="entry name" value="START"/>
    <property type="match status" value="1"/>
</dbReference>
<feature type="domain" description="HotDog ACOT-type" evidence="9">
    <location>
        <begin position="3"/>
        <end position="117"/>
    </location>
</feature>
<name>A0AB34IF35_PRYPA</name>
<keyword evidence="5" id="KW-0276">Fatty acid metabolism</keyword>
<dbReference type="SUPFAM" id="SSF54637">
    <property type="entry name" value="Thioesterase/thiol ester dehydrase-isomerase"/>
    <property type="match status" value="2"/>
</dbReference>
<dbReference type="InterPro" id="IPR006683">
    <property type="entry name" value="Thioestr_dom"/>
</dbReference>
<organism evidence="10 11">
    <name type="scientific">Prymnesium parvum</name>
    <name type="common">Toxic golden alga</name>
    <dbReference type="NCBI Taxonomy" id="97485"/>
    <lineage>
        <taxon>Eukaryota</taxon>
        <taxon>Haptista</taxon>
        <taxon>Haptophyta</taxon>
        <taxon>Prymnesiophyceae</taxon>
        <taxon>Prymnesiales</taxon>
        <taxon>Prymnesiaceae</taxon>
        <taxon>Prymnesium</taxon>
    </lineage>
</organism>
<evidence type="ECO:0000256" key="3">
    <source>
        <dbReference type="ARBA" id="ARBA00022737"/>
    </source>
</evidence>
<dbReference type="SUPFAM" id="SSF55961">
    <property type="entry name" value="Bet v1-like"/>
    <property type="match status" value="1"/>
</dbReference>
<feature type="domain" description="HotDog ACOT-type" evidence="9">
    <location>
        <begin position="188"/>
        <end position="311"/>
    </location>
</feature>
<proteinExistence type="predicted"/>
<dbReference type="GO" id="GO:0006631">
    <property type="term" value="P:fatty acid metabolic process"/>
    <property type="evidence" value="ECO:0007669"/>
    <property type="project" value="UniProtKB-KW"/>
</dbReference>
<evidence type="ECO:0000256" key="5">
    <source>
        <dbReference type="ARBA" id="ARBA00022832"/>
    </source>
</evidence>
<dbReference type="InterPro" id="IPR040170">
    <property type="entry name" value="Cytosol_ACT"/>
</dbReference>
<dbReference type="GO" id="GO:0052816">
    <property type="term" value="F:long-chain fatty acyl-CoA hydrolase activity"/>
    <property type="evidence" value="ECO:0007669"/>
    <property type="project" value="TreeGrafter"/>
</dbReference>
<dbReference type="GO" id="GO:0008289">
    <property type="term" value="F:lipid binding"/>
    <property type="evidence" value="ECO:0007669"/>
    <property type="project" value="InterPro"/>
</dbReference>
<dbReference type="InterPro" id="IPR002913">
    <property type="entry name" value="START_lipid-bd_dom"/>
</dbReference>
<gene>
    <name evidence="10" type="ORF">AB1Y20_014791</name>
</gene>
<dbReference type="GO" id="GO:0005737">
    <property type="term" value="C:cytoplasm"/>
    <property type="evidence" value="ECO:0007669"/>
    <property type="project" value="TreeGrafter"/>
</dbReference>
<comment type="caution">
    <text evidence="10">The sequence shown here is derived from an EMBL/GenBank/DDBJ whole genome shotgun (WGS) entry which is preliminary data.</text>
</comment>
<dbReference type="AlphaFoldDB" id="A0AB34IF35"/>
<feature type="region of interest" description="Disordered" evidence="7">
    <location>
        <begin position="583"/>
        <end position="610"/>
    </location>
</feature>
<dbReference type="GO" id="GO:0006637">
    <property type="term" value="P:acyl-CoA metabolic process"/>
    <property type="evidence" value="ECO:0007669"/>
    <property type="project" value="TreeGrafter"/>
</dbReference>
<keyword evidence="3" id="KW-0677">Repeat</keyword>
<dbReference type="InterPro" id="IPR023393">
    <property type="entry name" value="START-like_dom_sf"/>
</dbReference>
<accession>A0AB34IF35</accession>
<dbReference type="CDD" id="cd03442">
    <property type="entry name" value="BFIT_BACH"/>
    <property type="match status" value="2"/>
</dbReference>
<evidence type="ECO:0000259" key="9">
    <source>
        <dbReference type="PROSITE" id="PS51770"/>
    </source>
</evidence>
<keyword evidence="11" id="KW-1185">Reference proteome</keyword>
<dbReference type="InterPro" id="IPR029069">
    <property type="entry name" value="HotDog_dom_sf"/>
</dbReference>
<dbReference type="Gene3D" id="3.30.530.20">
    <property type="match status" value="1"/>
</dbReference>
<dbReference type="Proteomes" id="UP001515480">
    <property type="component" value="Unassembled WGS sequence"/>
</dbReference>
<evidence type="ECO:0000256" key="4">
    <source>
        <dbReference type="ARBA" id="ARBA00022801"/>
    </source>
</evidence>
<dbReference type="PANTHER" id="PTHR11049">
    <property type="entry name" value="ACYL COENZYME A THIOESTER HYDROLASE"/>
    <property type="match status" value="1"/>
</dbReference>
<keyword evidence="4" id="KW-0378">Hydrolase</keyword>
<evidence type="ECO:0000313" key="11">
    <source>
        <dbReference type="Proteomes" id="UP001515480"/>
    </source>
</evidence>
<reference evidence="10 11" key="1">
    <citation type="journal article" date="2024" name="Science">
        <title>Giant polyketide synthase enzymes in the biosynthesis of giant marine polyether toxins.</title>
        <authorList>
            <person name="Fallon T.R."/>
            <person name="Shende V.V."/>
            <person name="Wierzbicki I.H."/>
            <person name="Pendleton A.L."/>
            <person name="Watervoot N.F."/>
            <person name="Auber R.P."/>
            <person name="Gonzalez D.J."/>
            <person name="Wisecaver J.H."/>
            <person name="Moore B.S."/>
        </authorList>
    </citation>
    <scope>NUCLEOTIDE SEQUENCE [LARGE SCALE GENOMIC DNA]</scope>
    <source>
        <strain evidence="10 11">12B1</strain>
    </source>
</reference>
<evidence type="ECO:0000256" key="2">
    <source>
        <dbReference type="ARBA" id="ARBA00004872"/>
    </source>
</evidence>
<feature type="compositionally biased region" description="Low complexity" evidence="7">
    <location>
        <begin position="583"/>
        <end position="595"/>
    </location>
</feature>
<feature type="region of interest" description="Disordered" evidence="7">
    <location>
        <begin position="318"/>
        <end position="338"/>
    </location>
</feature>
<evidence type="ECO:0000313" key="10">
    <source>
        <dbReference type="EMBL" id="KAL1496174.1"/>
    </source>
</evidence>
<sequence>MEEERGVSVLEKVGQGHCEADGTLQLGTLLKWMDLTACLAAEKHCRANCVTLSMDEVHFPSDHPLRAGHVVSLHGQVNNAFNTSMEVGVTVRSESAAAAGRPTVCLAFFIFVALDASGKKLPVPPVRPDSFDERLEFALAAERRKVRLKRKLLEQEVLRASFRARCASFDARTPPHRALPSARAPREPLLSASSTQIVLPHHANHHGNTFGGQIMAWMVELAGVLAGRQARAAALPHHAALPLALHVEAIDGLQFLAPSRAGDRIHLRADVNRVFSRSMELSLTVQAYDVSGENVRHINAGFLVVEALGPDGTPLDLRPSTPPDASVNPDGAVRHEGAHSRRLLRSLRTQMRSLHAGAMTWAESLVEEMCISNVWGVLRLHHAPHWTELHPPLAPLAPPHVRVEACAHAWGLPLLAFRLTMAVKAAADEAFALLTSVARRGEWDVLFRDGRVVRTLDEANVITHQVFEPLSSAADRPHDYALLTSWRRESEGSYAIASRSIVIDEVPVQPQYQRGEVLPSGWLIEPHDGSSDEADEKTVITYVIQMKADLLGVEVNLESARRVAHILLPSILSLHAALDGPAAAGGSAPAAEGAGAEAGGDEGAIGTRKQKFRSIRERLRAMLSASS</sequence>
<evidence type="ECO:0000259" key="8">
    <source>
        <dbReference type="PROSITE" id="PS50848"/>
    </source>
</evidence>
<dbReference type="Gene3D" id="3.10.129.10">
    <property type="entry name" value="Hotdog Thioesterase"/>
    <property type="match status" value="2"/>
</dbReference>
<dbReference type="EMBL" id="JBGBPQ010000030">
    <property type="protein sequence ID" value="KAL1496174.1"/>
    <property type="molecule type" value="Genomic_DNA"/>
</dbReference>
<evidence type="ECO:0000256" key="7">
    <source>
        <dbReference type="SAM" id="MobiDB-lite"/>
    </source>
</evidence>
<protein>
    <submittedName>
        <fullName evidence="10">Uncharacterized protein</fullName>
    </submittedName>
</protein>
<evidence type="ECO:0000256" key="1">
    <source>
        <dbReference type="ARBA" id="ARBA00000295"/>
    </source>
</evidence>
<dbReference type="PROSITE" id="PS51770">
    <property type="entry name" value="HOTDOG_ACOT"/>
    <property type="match status" value="2"/>
</dbReference>
<keyword evidence="6" id="KW-0443">Lipid metabolism</keyword>
<feature type="domain" description="START" evidence="8">
    <location>
        <begin position="416"/>
        <end position="545"/>
    </location>
</feature>
<dbReference type="CDD" id="cd00177">
    <property type="entry name" value="START"/>
    <property type="match status" value="1"/>
</dbReference>
<comment type="pathway">
    <text evidence="2">Lipid metabolism; fatty acid metabolism.</text>
</comment>
<comment type="catalytic activity">
    <reaction evidence="1">
        <text>butanoyl-CoA + H2O = butanoate + CoA + H(+)</text>
        <dbReference type="Rhea" id="RHEA:40111"/>
        <dbReference type="ChEBI" id="CHEBI:15377"/>
        <dbReference type="ChEBI" id="CHEBI:15378"/>
        <dbReference type="ChEBI" id="CHEBI:17968"/>
        <dbReference type="ChEBI" id="CHEBI:57287"/>
        <dbReference type="ChEBI" id="CHEBI:57371"/>
    </reaction>
    <physiologicalReaction direction="left-to-right" evidence="1">
        <dbReference type="Rhea" id="RHEA:40112"/>
    </physiologicalReaction>
</comment>